<protein>
    <submittedName>
        <fullName evidence="2">DUF3187 domain-containing protein</fullName>
    </submittedName>
</protein>
<dbReference type="EMBL" id="PKUR01000003">
    <property type="protein sequence ID" value="PLW85761.1"/>
    <property type="molecule type" value="Genomic_DNA"/>
</dbReference>
<accession>A0AAP8MDG6</accession>
<feature type="chain" id="PRO_5042956729" evidence="1">
    <location>
        <begin position="21"/>
        <end position="327"/>
    </location>
</feature>
<dbReference type="InterPro" id="IPR011250">
    <property type="entry name" value="OMP/PagP_B-barrel"/>
</dbReference>
<reference evidence="2 3" key="1">
    <citation type="submission" date="2018-01" db="EMBL/GenBank/DDBJ databases">
        <title>The draft genome sequence of Halioglobus japonicus S1-36.</title>
        <authorList>
            <person name="Du Z.-J."/>
            <person name="Shi M.-J."/>
        </authorList>
    </citation>
    <scope>NUCLEOTIDE SEQUENCE [LARGE SCALE GENOMIC DNA]</scope>
    <source>
        <strain evidence="2 3">S1-36</strain>
    </source>
</reference>
<organism evidence="2 3">
    <name type="scientific">Halioglobus japonicus</name>
    <dbReference type="NCBI Taxonomy" id="930805"/>
    <lineage>
        <taxon>Bacteria</taxon>
        <taxon>Pseudomonadati</taxon>
        <taxon>Pseudomonadota</taxon>
        <taxon>Gammaproteobacteria</taxon>
        <taxon>Cellvibrionales</taxon>
        <taxon>Halieaceae</taxon>
        <taxon>Halioglobus</taxon>
    </lineage>
</organism>
<evidence type="ECO:0000256" key="1">
    <source>
        <dbReference type="SAM" id="SignalP"/>
    </source>
</evidence>
<proteinExistence type="predicted"/>
<evidence type="ECO:0000313" key="2">
    <source>
        <dbReference type="EMBL" id="PLW85761.1"/>
    </source>
</evidence>
<name>A0AAP8MDG6_9GAMM</name>
<dbReference type="RefSeq" id="WP_084198511.1">
    <property type="nucleotide sequence ID" value="NZ_BMYL01000003.1"/>
</dbReference>
<sequence length="327" mass="35829">MAVKRFAGTCLLLASLPAAGQGNEPLYAKNLSPVSGLFGLPSQRFAGTGPAGALDINLHTSIANNYVAEFRGDEQVNLDGETLRMALEFRYALADNWDLQLEVPWLDHSGGFLDATIDGWHDFWGMSDGGRSRVERDLLDFSYAGPDARFVLLDDASGVGDSTLTLSWQFARDDIFAASVAAGYKFATGDEDDFLGSGEDDGYLVVRFSGDHRNNDVPLRWHGQAGYLYAGESDLLGKAQEQDLWFVGLTMDWVLNPRWSLIGQLDAHAAPMNSEITSLGDEAIMLTAGVRWRFAPAWAVDFSVVEDVQVETAPDVTFQASLRYRVN</sequence>
<dbReference type="SUPFAM" id="SSF56925">
    <property type="entry name" value="OMPA-like"/>
    <property type="match status" value="1"/>
</dbReference>
<keyword evidence="3" id="KW-1185">Reference proteome</keyword>
<dbReference type="KEGG" id="hja:BST95_05720"/>
<dbReference type="AlphaFoldDB" id="A0AAP8MDG6"/>
<gene>
    <name evidence="2" type="ORF">C0029_14270</name>
</gene>
<keyword evidence="1" id="KW-0732">Signal</keyword>
<dbReference type="Pfam" id="PF11383">
    <property type="entry name" value="DUF3187"/>
    <property type="match status" value="1"/>
</dbReference>
<dbReference type="InterPro" id="IPR021523">
    <property type="entry name" value="DUF3187"/>
</dbReference>
<dbReference type="Proteomes" id="UP000235162">
    <property type="component" value="Unassembled WGS sequence"/>
</dbReference>
<evidence type="ECO:0000313" key="3">
    <source>
        <dbReference type="Proteomes" id="UP000235162"/>
    </source>
</evidence>
<comment type="caution">
    <text evidence="2">The sequence shown here is derived from an EMBL/GenBank/DDBJ whole genome shotgun (WGS) entry which is preliminary data.</text>
</comment>
<feature type="signal peptide" evidence="1">
    <location>
        <begin position="1"/>
        <end position="20"/>
    </location>
</feature>